<evidence type="ECO:0000256" key="6">
    <source>
        <dbReference type="ARBA" id="ARBA00023049"/>
    </source>
</evidence>
<dbReference type="InterPro" id="IPR032632">
    <property type="entry name" value="Peptidase_M16_M"/>
</dbReference>
<dbReference type="GO" id="GO:0008237">
    <property type="term" value="F:metallopeptidase activity"/>
    <property type="evidence" value="ECO:0007669"/>
    <property type="project" value="UniProtKB-KW"/>
</dbReference>
<protein>
    <recommendedName>
        <fullName evidence="11">Peptidase M16 middle/third domain-containing protein</fullName>
    </recommendedName>
</protein>
<dbReference type="GO" id="GO:0046872">
    <property type="term" value="F:metal ion binding"/>
    <property type="evidence" value="ECO:0007669"/>
    <property type="project" value="UniProtKB-KW"/>
</dbReference>
<keyword evidence="3" id="KW-0479">Metal-binding</keyword>
<evidence type="ECO:0000256" key="4">
    <source>
        <dbReference type="ARBA" id="ARBA00022801"/>
    </source>
</evidence>
<evidence type="ECO:0000259" key="7">
    <source>
        <dbReference type="Pfam" id="PF05193"/>
    </source>
</evidence>
<dbReference type="KEGG" id="dan:26514310"/>
<feature type="non-terminal residue" evidence="9">
    <location>
        <position position="1"/>
    </location>
</feature>
<dbReference type="InParanoid" id="A0A0P8Y7R2"/>
<evidence type="ECO:0000313" key="10">
    <source>
        <dbReference type="Proteomes" id="UP000007801"/>
    </source>
</evidence>
<dbReference type="EMBL" id="CH902875">
    <property type="protein sequence ID" value="KPU75306.1"/>
    <property type="molecule type" value="Genomic_DNA"/>
</dbReference>
<keyword evidence="4" id="KW-0378">Hydrolase</keyword>
<keyword evidence="10" id="KW-1185">Reference proteome</keyword>
<feature type="non-terminal residue" evidence="9">
    <location>
        <position position="498"/>
    </location>
</feature>
<evidence type="ECO:0000259" key="8">
    <source>
        <dbReference type="Pfam" id="PF16187"/>
    </source>
</evidence>
<feature type="domain" description="Peptidase M16 middle/third" evidence="8">
    <location>
        <begin position="153"/>
        <end position="437"/>
    </location>
</feature>
<evidence type="ECO:0000313" key="9">
    <source>
        <dbReference type="EMBL" id="KPU75306.1"/>
    </source>
</evidence>
<dbReference type="SMR" id="A0A0P8Y7R2"/>
<feature type="domain" description="Peptidase M16 C-terminal" evidence="7">
    <location>
        <begin position="24"/>
        <end position="134"/>
    </location>
</feature>
<comment type="similarity">
    <text evidence="1">Belongs to the peptidase M16 family.</text>
</comment>
<dbReference type="SUPFAM" id="SSF63411">
    <property type="entry name" value="LuxS/MPP-like metallohydrolase"/>
    <property type="match status" value="2"/>
</dbReference>
<gene>
    <name evidence="9" type="primary">Dana\GF26901</name>
    <name evidence="9" type="ORF">GF26901</name>
</gene>
<organism evidence="9 10">
    <name type="scientific">Drosophila ananassae</name>
    <name type="common">Fruit fly</name>
    <dbReference type="NCBI Taxonomy" id="7217"/>
    <lineage>
        <taxon>Eukaryota</taxon>
        <taxon>Metazoa</taxon>
        <taxon>Ecdysozoa</taxon>
        <taxon>Arthropoda</taxon>
        <taxon>Hexapoda</taxon>
        <taxon>Insecta</taxon>
        <taxon>Pterygota</taxon>
        <taxon>Neoptera</taxon>
        <taxon>Endopterygota</taxon>
        <taxon>Diptera</taxon>
        <taxon>Brachycera</taxon>
        <taxon>Muscomorpha</taxon>
        <taxon>Ephydroidea</taxon>
        <taxon>Drosophilidae</taxon>
        <taxon>Drosophila</taxon>
        <taxon>Sophophora</taxon>
    </lineage>
</organism>
<keyword evidence="6" id="KW-0482">Metalloprotease</keyword>
<dbReference type="OrthoDB" id="952271at2759"/>
<dbReference type="PANTHER" id="PTHR43690:SF18">
    <property type="entry name" value="INSULIN-DEGRADING ENZYME-RELATED"/>
    <property type="match status" value="1"/>
</dbReference>
<name>A0A0P8Y7R2_DROAN</name>
<keyword evidence="5" id="KW-0862">Zinc</keyword>
<evidence type="ECO:0000256" key="5">
    <source>
        <dbReference type="ARBA" id="ARBA00022833"/>
    </source>
</evidence>
<dbReference type="Gene3D" id="3.30.830.10">
    <property type="entry name" value="Metalloenzyme, LuxS/M16 peptidase-like"/>
    <property type="match status" value="2"/>
</dbReference>
<evidence type="ECO:0000256" key="3">
    <source>
        <dbReference type="ARBA" id="ARBA00022723"/>
    </source>
</evidence>
<evidence type="ECO:0000256" key="1">
    <source>
        <dbReference type="ARBA" id="ARBA00007261"/>
    </source>
</evidence>
<dbReference type="Pfam" id="PF16187">
    <property type="entry name" value="Peptidase_M16_M"/>
    <property type="match status" value="1"/>
</dbReference>
<dbReference type="InterPro" id="IPR050626">
    <property type="entry name" value="Peptidase_M16"/>
</dbReference>
<dbReference type="Pfam" id="PF05193">
    <property type="entry name" value="Peptidase_M16_C"/>
    <property type="match status" value="1"/>
</dbReference>
<evidence type="ECO:0000256" key="2">
    <source>
        <dbReference type="ARBA" id="ARBA00022670"/>
    </source>
</evidence>
<dbReference type="PANTHER" id="PTHR43690">
    <property type="entry name" value="NARDILYSIN"/>
    <property type="match status" value="1"/>
</dbReference>
<dbReference type="STRING" id="7217.A0A0P8Y7R2"/>
<dbReference type="InterPro" id="IPR011249">
    <property type="entry name" value="Metalloenz_LuxS/M16"/>
</dbReference>
<dbReference type="FunFam" id="3.30.830.10:FF:000005">
    <property type="entry name" value="nardilysin isoform X1"/>
    <property type="match status" value="1"/>
</dbReference>
<evidence type="ECO:0008006" key="11">
    <source>
        <dbReference type="Google" id="ProtNLM"/>
    </source>
</evidence>
<dbReference type="GO" id="GO:0006508">
    <property type="term" value="P:proteolysis"/>
    <property type="evidence" value="ECO:0007669"/>
    <property type="project" value="UniProtKB-KW"/>
</dbReference>
<reference evidence="9 10" key="1">
    <citation type="journal article" date="2007" name="Nature">
        <title>Evolution of genes and genomes on the Drosophila phylogeny.</title>
        <authorList>
            <consortium name="Drosophila 12 Genomes Consortium"/>
            <person name="Clark A.G."/>
            <person name="Eisen M.B."/>
            <person name="Smith D.R."/>
            <person name="Bergman C.M."/>
            <person name="Oliver B."/>
            <person name="Markow T.A."/>
            <person name="Kaufman T.C."/>
            <person name="Kellis M."/>
            <person name="Gelbart W."/>
            <person name="Iyer V.N."/>
            <person name="Pollard D.A."/>
            <person name="Sackton T.B."/>
            <person name="Larracuente A.M."/>
            <person name="Singh N.D."/>
            <person name="Abad J.P."/>
            <person name="Abt D.N."/>
            <person name="Adryan B."/>
            <person name="Aguade M."/>
            <person name="Akashi H."/>
            <person name="Anderson W.W."/>
            <person name="Aquadro C.F."/>
            <person name="Ardell D.H."/>
            <person name="Arguello R."/>
            <person name="Artieri C.G."/>
            <person name="Barbash D.A."/>
            <person name="Barker D."/>
            <person name="Barsanti P."/>
            <person name="Batterham P."/>
            <person name="Batzoglou S."/>
            <person name="Begun D."/>
            <person name="Bhutkar A."/>
            <person name="Blanco E."/>
            <person name="Bosak S.A."/>
            <person name="Bradley R.K."/>
            <person name="Brand A.D."/>
            <person name="Brent M.R."/>
            <person name="Brooks A.N."/>
            <person name="Brown R.H."/>
            <person name="Butlin R.K."/>
            <person name="Caggese C."/>
            <person name="Calvi B.R."/>
            <person name="Bernardo de Carvalho A."/>
            <person name="Caspi A."/>
            <person name="Castrezana S."/>
            <person name="Celniker S.E."/>
            <person name="Chang J.L."/>
            <person name="Chapple C."/>
            <person name="Chatterji S."/>
            <person name="Chinwalla A."/>
            <person name="Civetta A."/>
            <person name="Clifton S.W."/>
            <person name="Comeron J.M."/>
            <person name="Costello J.C."/>
            <person name="Coyne J.A."/>
            <person name="Daub J."/>
            <person name="David R.G."/>
            <person name="Delcher A.L."/>
            <person name="Delehaunty K."/>
            <person name="Do C.B."/>
            <person name="Ebling H."/>
            <person name="Edwards K."/>
            <person name="Eickbush T."/>
            <person name="Evans J.D."/>
            <person name="Filipski A."/>
            <person name="Findeiss S."/>
            <person name="Freyhult E."/>
            <person name="Fulton L."/>
            <person name="Fulton R."/>
            <person name="Garcia A.C."/>
            <person name="Gardiner A."/>
            <person name="Garfield D.A."/>
            <person name="Garvin B.E."/>
            <person name="Gibson G."/>
            <person name="Gilbert D."/>
            <person name="Gnerre S."/>
            <person name="Godfrey J."/>
            <person name="Good R."/>
            <person name="Gotea V."/>
            <person name="Gravely B."/>
            <person name="Greenberg A.J."/>
            <person name="Griffiths-Jones S."/>
            <person name="Gross S."/>
            <person name="Guigo R."/>
            <person name="Gustafson E.A."/>
            <person name="Haerty W."/>
            <person name="Hahn M.W."/>
            <person name="Halligan D.L."/>
            <person name="Halpern A.L."/>
            <person name="Halter G.M."/>
            <person name="Han M.V."/>
            <person name="Heger A."/>
            <person name="Hillier L."/>
            <person name="Hinrichs A.S."/>
            <person name="Holmes I."/>
            <person name="Hoskins R.A."/>
            <person name="Hubisz M.J."/>
            <person name="Hultmark D."/>
            <person name="Huntley M.A."/>
            <person name="Jaffe D.B."/>
            <person name="Jagadeeshan S."/>
            <person name="Jeck W.R."/>
            <person name="Johnson J."/>
            <person name="Jones C.D."/>
            <person name="Jordan W.C."/>
            <person name="Karpen G.H."/>
            <person name="Kataoka E."/>
            <person name="Keightley P.D."/>
            <person name="Kheradpour P."/>
            <person name="Kirkness E.F."/>
            <person name="Koerich L.B."/>
            <person name="Kristiansen K."/>
            <person name="Kudrna D."/>
            <person name="Kulathinal R.J."/>
            <person name="Kumar S."/>
            <person name="Kwok R."/>
            <person name="Lander E."/>
            <person name="Langley C.H."/>
            <person name="Lapoint R."/>
            <person name="Lazzaro B.P."/>
            <person name="Lee S.J."/>
            <person name="Levesque L."/>
            <person name="Li R."/>
            <person name="Lin C.F."/>
            <person name="Lin M.F."/>
            <person name="Lindblad-Toh K."/>
            <person name="Llopart A."/>
            <person name="Long M."/>
            <person name="Low L."/>
            <person name="Lozovsky E."/>
            <person name="Lu J."/>
            <person name="Luo M."/>
            <person name="Machado C.A."/>
            <person name="Makalowski W."/>
            <person name="Marzo M."/>
            <person name="Matsuda M."/>
            <person name="Matzkin L."/>
            <person name="McAllister B."/>
            <person name="McBride C.S."/>
            <person name="McKernan B."/>
            <person name="McKernan K."/>
            <person name="Mendez-Lago M."/>
            <person name="Minx P."/>
            <person name="Mollenhauer M.U."/>
            <person name="Montooth K."/>
            <person name="Mount S.M."/>
            <person name="Mu X."/>
            <person name="Myers E."/>
            <person name="Negre B."/>
            <person name="Newfeld S."/>
            <person name="Nielsen R."/>
            <person name="Noor M.A."/>
            <person name="O'Grady P."/>
            <person name="Pachter L."/>
            <person name="Papaceit M."/>
            <person name="Parisi M.J."/>
            <person name="Parisi M."/>
            <person name="Parts L."/>
            <person name="Pedersen J.S."/>
            <person name="Pesole G."/>
            <person name="Phillippy A.M."/>
            <person name="Ponting C.P."/>
            <person name="Pop M."/>
            <person name="Porcelli D."/>
            <person name="Powell J.R."/>
            <person name="Prohaska S."/>
            <person name="Pruitt K."/>
            <person name="Puig M."/>
            <person name="Quesneville H."/>
            <person name="Ram K.R."/>
            <person name="Rand D."/>
            <person name="Rasmussen M.D."/>
            <person name="Reed L.K."/>
            <person name="Reenan R."/>
            <person name="Reily A."/>
            <person name="Remington K.A."/>
            <person name="Rieger T.T."/>
            <person name="Ritchie M.G."/>
            <person name="Robin C."/>
            <person name="Rogers Y.H."/>
            <person name="Rohde C."/>
            <person name="Rozas J."/>
            <person name="Rubenfield M.J."/>
            <person name="Ruiz A."/>
            <person name="Russo S."/>
            <person name="Salzberg S.L."/>
            <person name="Sanchez-Gracia A."/>
            <person name="Saranga D.J."/>
            <person name="Sato H."/>
            <person name="Schaeffer S.W."/>
            <person name="Schatz M.C."/>
            <person name="Schlenke T."/>
            <person name="Schwartz R."/>
            <person name="Segarra C."/>
            <person name="Singh R.S."/>
            <person name="Sirot L."/>
            <person name="Sirota M."/>
            <person name="Sisneros N.B."/>
            <person name="Smith C.D."/>
            <person name="Smith T.F."/>
            <person name="Spieth J."/>
            <person name="Stage D.E."/>
            <person name="Stark A."/>
            <person name="Stephan W."/>
            <person name="Strausberg R.L."/>
            <person name="Strempel S."/>
            <person name="Sturgill D."/>
            <person name="Sutton G."/>
            <person name="Sutton G.G."/>
            <person name="Tao W."/>
            <person name="Teichmann S."/>
            <person name="Tobari Y.N."/>
            <person name="Tomimura Y."/>
            <person name="Tsolas J.M."/>
            <person name="Valente V.L."/>
            <person name="Venter E."/>
            <person name="Venter J.C."/>
            <person name="Vicario S."/>
            <person name="Vieira F.G."/>
            <person name="Vilella A.J."/>
            <person name="Villasante A."/>
            <person name="Walenz B."/>
            <person name="Wang J."/>
            <person name="Wasserman M."/>
            <person name="Watts T."/>
            <person name="Wilson D."/>
            <person name="Wilson R.K."/>
            <person name="Wing R.A."/>
            <person name="Wolfner M.F."/>
            <person name="Wong A."/>
            <person name="Wong G.K."/>
            <person name="Wu C.I."/>
            <person name="Wu G."/>
            <person name="Yamamoto D."/>
            <person name="Yang H.P."/>
            <person name="Yang S.P."/>
            <person name="Yorke J.A."/>
            <person name="Yoshida K."/>
            <person name="Zdobnov E."/>
            <person name="Zhang P."/>
            <person name="Zhang Y."/>
            <person name="Zimin A.V."/>
            <person name="Baldwin J."/>
            <person name="Abdouelleil A."/>
            <person name="Abdulkadir J."/>
            <person name="Abebe A."/>
            <person name="Abera B."/>
            <person name="Abreu J."/>
            <person name="Acer S.C."/>
            <person name="Aftuck L."/>
            <person name="Alexander A."/>
            <person name="An P."/>
            <person name="Anderson E."/>
            <person name="Anderson S."/>
            <person name="Arachi H."/>
            <person name="Azer M."/>
            <person name="Bachantsang P."/>
            <person name="Barry A."/>
            <person name="Bayul T."/>
            <person name="Berlin A."/>
            <person name="Bessette D."/>
            <person name="Bloom T."/>
            <person name="Blye J."/>
            <person name="Boguslavskiy L."/>
            <person name="Bonnet C."/>
            <person name="Boukhgalter B."/>
            <person name="Bourzgui I."/>
            <person name="Brown A."/>
            <person name="Cahill P."/>
            <person name="Channer S."/>
            <person name="Cheshatsang Y."/>
            <person name="Chuda L."/>
            <person name="Citroen M."/>
            <person name="Collymore A."/>
            <person name="Cooke P."/>
            <person name="Costello M."/>
            <person name="D'Aco K."/>
            <person name="Daza R."/>
            <person name="De Haan G."/>
            <person name="DeGray S."/>
            <person name="DeMaso C."/>
            <person name="Dhargay N."/>
            <person name="Dooley K."/>
            <person name="Dooley E."/>
            <person name="Doricent M."/>
            <person name="Dorje P."/>
            <person name="Dorjee K."/>
            <person name="Dupes A."/>
            <person name="Elong R."/>
            <person name="Falk J."/>
            <person name="Farina A."/>
            <person name="Faro S."/>
            <person name="Ferguson D."/>
            <person name="Fisher S."/>
            <person name="Foley C.D."/>
            <person name="Franke A."/>
            <person name="Friedrich D."/>
            <person name="Gadbois L."/>
            <person name="Gearin G."/>
            <person name="Gearin C.R."/>
            <person name="Giannoukos G."/>
            <person name="Goode T."/>
            <person name="Graham J."/>
            <person name="Grandbois E."/>
            <person name="Grewal S."/>
            <person name="Gyaltsen K."/>
            <person name="Hafez N."/>
            <person name="Hagos B."/>
            <person name="Hall J."/>
            <person name="Henson C."/>
            <person name="Hollinger A."/>
            <person name="Honan T."/>
            <person name="Huard M.D."/>
            <person name="Hughes L."/>
            <person name="Hurhula B."/>
            <person name="Husby M.E."/>
            <person name="Kamat A."/>
            <person name="Kanga B."/>
            <person name="Kashin S."/>
            <person name="Khazanovich D."/>
            <person name="Kisner P."/>
            <person name="Lance K."/>
            <person name="Lara M."/>
            <person name="Lee W."/>
            <person name="Lennon N."/>
            <person name="Letendre F."/>
            <person name="LeVine R."/>
            <person name="Lipovsky A."/>
            <person name="Liu X."/>
            <person name="Liu J."/>
            <person name="Liu S."/>
            <person name="Lokyitsang T."/>
            <person name="Lokyitsang Y."/>
            <person name="Lubonja R."/>
            <person name="Lui A."/>
            <person name="MacDonald P."/>
            <person name="Magnisalis V."/>
            <person name="Maru K."/>
            <person name="Matthews C."/>
            <person name="McCusker W."/>
            <person name="McDonough S."/>
            <person name="Mehta T."/>
            <person name="Meldrim J."/>
            <person name="Meneus L."/>
            <person name="Mihai O."/>
            <person name="Mihalev A."/>
            <person name="Mihova T."/>
            <person name="Mittelman R."/>
            <person name="Mlenga V."/>
            <person name="Montmayeur A."/>
            <person name="Mulrain L."/>
            <person name="Navidi A."/>
            <person name="Naylor J."/>
            <person name="Negash T."/>
            <person name="Nguyen T."/>
            <person name="Nguyen N."/>
            <person name="Nicol R."/>
            <person name="Norbu C."/>
            <person name="Norbu N."/>
            <person name="Novod N."/>
            <person name="O'Neill B."/>
            <person name="Osman S."/>
            <person name="Markiewicz E."/>
            <person name="Oyono O.L."/>
            <person name="Patti C."/>
            <person name="Phunkhang P."/>
            <person name="Pierre F."/>
            <person name="Priest M."/>
            <person name="Raghuraman S."/>
            <person name="Rege F."/>
            <person name="Reyes R."/>
            <person name="Rise C."/>
            <person name="Rogov P."/>
            <person name="Ross K."/>
            <person name="Ryan E."/>
            <person name="Settipalli S."/>
            <person name="Shea T."/>
            <person name="Sherpa N."/>
            <person name="Shi L."/>
            <person name="Shih D."/>
            <person name="Sparrow T."/>
            <person name="Spaulding J."/>
            <person name="Stalker J."/>
            <person name="Stange-Thomann N."/>
            <person name="Stavropoulos S."/>
            <person name="Stone C."/>
            <person name="Strader C."/>
            <person name="Tesfaye S."/>
            <person name="Thomson T."/>
            <person name="Thoulutsang Y."/>
            <person name="Thoulutsang D."/>
            <person name="Topham K."/>
            <person name="Topping I."/>
            <person name="Tsamla T."/>
            <person name="Vassiliev H."/>
            <person name="Vo A."/>
            <person name="Wangchuk T."/>
            <person name="Wangdi T."/>
            <person name="Weiand M."/>
            <person name="Wilkinson J."/>
            <person name="Wilson A."/>
            <person name="Yadav S."/>
            <person name="Young G."/>
            <person name="Yu Q."/>
            <person name="Zembek L."/>
            <person name="Zhong D."/>
            <person name="Zimmer A."/>
            <person name="Zwirko Z."/>
            <person name="Jaffe D.B."/>
            <person name="Alvarez P."/>
            <person name="Brockman W."/>
            <person name="Butler J."/>
            <person name="Chin C."/>
            <person name="Gnerre S."/>
            <person name="Grabherr M."/>
            <person name="Kleber M."/>
            <person name="Mauceli E."/>
            <person name="MacCallum I."/>
        </authorList>
    </citation>
    <scope>NUCLEOTIDE SEQUENCE [LARGE SCALE GENOMIC DNA]</scope>
    <source>
        <strain evidence="10">Tucson 14024-0371.13</strain>
    </source>
</reference>
<dbReference type="GeneID" id="26514310"/>
<sequence length="498" mass="58553">IPNSQEHQLDLSKYSYQNAFRKKFFQDVFLVQPVEDVCKLELTWVLPPMKDYYRTKPDTFLSQLIGYEGIGSLCSYLRRRLWCLSIMAGVGGSSFETNSIYSLFNICIYLTDEGFEHLDEVLEATFSWIKLINNSDRLQTFYNELKQIADVNFRFHIELPPIENVQNVVESINYLPSKHVLTGPHLYFQYDELDIKILKEHINEFKFNIMISSHIPLEKCEYDQREQWFGTQYTTIPMPSKWVAMWQNPPILEELCFPPANPFITTDFKIYWKEAGMPYISQRPKALISNDQCELWFRQDDIFQLPDGYINLYFITPLVRQSVKQYMLGVLYTYLVEFTIAEELYPALEAGLTYGLYIGDKGLVLRVSGFNEKLPLLVKIIMNVMRTIEIKRDQVISFKELKKRQIFNALINGKTLNLDLRLSVLENQRFNMIQKYESIDEITLDDLKEFKENFHKKMYVQGLIQGNFTDEQAKEVMINALSIYHSEKIEDLSALDNC</sequence>
<proteinExistence type="inferred from homology"/>
<dbReference type="Proteomes" id="UP000007801">
    <property type="component" value="Unassembled WGS sequence"/>
</dbReference>
<keyword evidence="2" id="KW-0645">Protease</keyword>
<accession>A0A0P8Y7R2</accession>
<dbReference type="AlphaFoldDB" id="A0A0P8Y7R2"/>
<dbReference type="InterPro" id="IPR007863">
    <property type="entry name" value="Peptidase_M16_C"/>
</dbReference>